<dbReference type="InterPro" id="IPR000182">
    <property type="entry name" value="GNAT_dom"/>
</dbReference>
<dbReference type="CDD" id="cd04301">
    <property type="entry name" value="NAT_SF"/>
    <property type="match status" value="1"/>
</dbReference>
<gene>
    <name evidence="2" type="ORF">OG549_34335</name>
</gene>
<organism evidence="2">
    <name type="scientific">Streptomyces sp. NBC_00003</name>
    <dbReference type="NCBI Taxonomy" id="2903608"/>
    <lineage>
        <taxon>Bacteria</taxon>
        <taxon>Bacillati</taxon>
        <taxon>Actinomycetota</taxon>
        <taxon>Actinomycetes</taxon>
        <taxon>Kitasatosporales</taxon>
        <taxon>Streptomycetaceae</taxon>
        <taxon>Streptomyces</taxon>
    </lineage>
</organism>
<dbReference type="EMBL" id="CP108318">
    <property type="protein sequence ID" value="WTW65319.1"/>
    <property type="molecule type" value="Genomic_DNA"/>
</dbReference>
<dbReference type="Gene3D" id="3.40.630.30">
    <property type="match status" value="1"/>
</dbReference>
<dbReference type="Pfam" id="PF00583">
    <property type="entry name" value="Acetyltransf_1"/>
    <property type="match status" value="1"/>
</dbReference>
<dbReference type="SUPFAM" id="SSF55729">
    <property type="entry name" value="Acyl-CoA N-acyltransferases (Nat)"/>
    <property type="match status" value="1"/>
</dbReference>
<keyword evidence="2" id="KW-0808">Transferase</keyword>
<reference evidence="2" key="1">
    <citation type="submission" date="2022-10" db="EMBL/GenBank/DDBJ databases">
        <title>The complete genomes of actinobacterial strains from the NBC collection.</title>
        <authorList>
            <person name="Joergensen T.S."/>
            <person name="Alvarez Arevalo M."/>
            <person name="Sterndorff E.B."/>
            <person name="Faurdal D."/>
            <person name="Vuksanovic O."/>
            <person name="Mourched A.-S."/>
            <person name="Charusanti P."/>
            <person name="Shaw S."/>
            <person name="Blin K."/>
            <person name="Weber T."/>
        </authorList>
    </citation>
    <scope>NUCLEOTIDE SEQUENCE</scope>
    <source>
        <strain evidence="2">NBC_00003</strain>
    </source>
</reference>
<dbReference type="EC" id="2.3.1.-" evidence="2"/>
<dbReference type="GO" id="GO:0016747">
    <property type="term" value="F:acyltransferase activity, transferring groups other than amino-acyl groups"/>
    <property type="evidence" value="ECO:0007669"/>
    <property type="project" value="InterPro"/>
</dbReference>
<protein>
    <submittedName>
        <fullName evidence="2">GNAT family N-acetyltransferase</fullName>
        <ecNumber evidence="2">2.3.1.-</ecNumber>
    </submittedName>
</protein>
<dbReference type="AlphaFoldDB" id="A0AAU2VDT1"/>
<evidence type="ECO:0000313" key="2">
    <source>
        <dbReference type="EMBL" id="WTW65319.1"/>
    </source>
</evidence>
<name>A0AAU2VDT1_9ACTN</name>
<sequence length="267" mass="29130">MDTNTPHSGTDDELLAIFDRQIRENALPDGPSATVERTGDVVRQVGPGHVWNGILWSDLTAATADAEIAAQARHFASLGNECEWKLYAHDCPADLGQRLRAAGFEAEPEETVMVARVADLPLDVEPADGITLRPVTDAAGADLMTYVHDRAFDNDSSARVRERLLAQFAEAPDTVTAVVAMAGDVPVSAARMDFHPGTEFASLWGGGTLPEWRGKGIYRALIAYRTRIAAERGYRYLQVDASDQSRPILQRLGFTPLTVTTPYIRQP</sequence>
<keyword evidence="2" id="KW-0012">Acyltransferase</keyword>
<dbReference type="InterPro" id="IPR016181">
    <property type="entry name" value="Acyl_CoA_acyltransferase"/>
</dbReference>
<dbReference type="PROSITE" id="PS51186">
    <property type="entry name" value="GNAT"/>
    <property type="match status" value="1"/>
</dbReference>
<proteinExistence type="predicted"/>
<evidence type="ECO:0000259" key="1">
    <source>
        <dbReference type="PROSITE" id="PS51186"/>
    </source>
</evidence>
<accession>A0AAU2VDT1</accession>
<feature type="domain" description="N-acetyltransferase" evidence="1">
    <location>
        <begin position="130"/>
        <end position="267"/>
    </location>
</feature>